<comment type="caution">
    <text evidence="2">The sequence shown here is derived from an EMBL/GenBank/DDBJ whole genome shotgun (WGS) entry which is preliminary data.</text>
</comment>
<feature type="transmembrane region" description="Helical" evidence="1">
    <location>
        <begin position="63"/>
        <end position="86"/>
    </location>
</feature>
<name>M2Q6X2_9PSEU</name>
<dbReference type="PATRIC" id="fig|1238180.3.peg.2624"/>
<accession>M2Q6X2</accession>
<protein>
    <submittedName>
        <fullName evidence="2">Uncharacterized protein</fullName>
    </submittedName>
</protein>
<keyword evidence="1" id="KW-0472">Membrane</keyword>
<keyword evidence="1" id="KW-0812">Transmembrane</keyword>
<proteinExistence type="predicted"/>
<gene>
    <name evidence="2" type="ORF">C791_2026</name>
</gene>
<evidence type="ECO:0000313" key="2">
    <source>
        <dbReference type="EMBL" id="EMD27730.1"/>
    </source>
</evidence>
<keyword evidence="1" id="KW-1133">Transmembrane helix</keyword>
<evidence type="ECO:0000256" key="1">
    <source>
        <dbReference type="SAM" id="Phobius"/>
    </source>
</evidence>
<dbReference type="EMBL" id="ANMG01000021">
    <property type="protein sequence ID" value="EMD27730.1"/>
    <property type="molecule type" value="Genomic_DNA"/>
</dbReference>
<dbReference type="AlphaFoldDB" id="M2Q6X2"/>
<reference evidence="2 3" key="1">
    <citation type="submission" date="2012-10" db="EMBL/GenBank/DDBJ databases">
        <title>Genome assembly of Amycolatopsis azurea DSM 43854.</title>
        <authorList>
            <person name="Khatri I."/>
            <person name="Kaur I."/>
            <person name="Subramanian S."/>
            <person name="Mayilraj S."/>
        </authorList>
    </citation>
    <scope>NUCLEOTIDE SEQUENCE [LARGE SCALE GENOMIC DNA]</scope>
    <source>
        <strain evidence="2 3">DSM 43854</strain>
    </source>
</reference>
<feature type="transmembrane region" description="Helical" evidence="1">
    <location>
        <begin position="23"/>
        <end position="43"/>
    </location>
</feature>
<organism evidence="2 3">
    <name type="scientific">Amycolatopsis azurea DSM 43854</name>
    <dbReference type="NCBI Taxonomy" id="1238180"/>
    <lineage>
        <taxon>Bacteria</taxon>
        <taxon>Bacillati</taxon>
        <taxon>Actinomycetota</taxon>
        <taxon>Actinomycetes</taxon>
        <taxon>Pseudonocardiales</taxon>
        <taxon>Pseudonocardiaceae</taxon>
        <taxon>Amycolatopsis</taxon>
    </lineage>
</organism>
<dbReference type="Proteomes" id="UP000014137">
    <property type="component" value="Unassembled WGS sequence"/>
</dbReference>
<sequence length="192" mass="20939">MMKLDAEAGDLELRRLSPLGRRAFMLMIFWVGVFAAGIGGLVLSGANKSIPGYDETSAGHGLLVFGSIVALAFGLVVGLNSLLAALRWPRRYRSVAETGWREARATGRARTLAPYRGSPADLRLQFADGTEMHVETWDSTCHVARPYRDRRDVPVWVGGEGGDIVVLFPRGRFSPKRYSVPASALPGIRTDP</sequence>
<evidence type="ECO:0000313" key="3">
    <source>
        <dbReference type="Proteomes" id="UP000014137"/>
    </source>
</evidence>